<dbReference type="Pfam" id="PF09801">
    <property type="entry name" value="SYS1"/>
    <property type="match status" value="1"/>
</dbReference>
<reference evidence="10 11" key="1">
    <citation type="submission" date="2018-11" db="EMBL/GenBank/DDBJ databases">
        <authorList>
            <consortium name="Pathogen Informatics"/>
        </authorList>
    </citation>
    <scope>NUCLEOTIDE SEQUENCE [LARGE SCALE GENOMIC DNA]</scope>
</reference>
<evidence type="ECO:0000256" key="4">
    <source>
        <dbReference type="ARBA" id="ARBA00022692"/>
    </source>
</evidence>
<evidence type="ECO:0000313" key="11">
    <source>
        <dbReference type="Proteomes" id="UP000281553"/>
    </source>
</evidence>
<name>A0A3P7KYL8_DIBLA</name>
<evidence type="ECO:0000256" key="1">
    <source>
        <dbReference type="ARBA" id="ARBA00004653"/>
    </source>
</evidence>
<feature type="non-terminal residue" evidence="10">
    <location>
        <position position="76"/>
    </location>
</feature>
<dbReference type="GO" id="GO:0006895">
    <property type="term" value="P:Golgi to endosome transport"/>
    <property type="evidence" value="ECO:0007669"/>
    <property type="project" value="TreeGrafter"/>
</dbReference>
<keyword evidence="8 9" id="KW-0472">Membrane</keyword>
<dbReference type="OrthoDB" id="542931at2759"/>
<dbReference type="GO" id="GO:0043001">
    <property type="term" value="P:Golgi to plasma membrane protein transport"/>
    <property type="evidence" value="ECO:0007669"/>
    <property type="project" value="TreeGrafter"/>
</dbReference>
<evidence type="ECO:0000313" key="10">
    <source>
        <dbReference type="EMBL" id="VDN10265.1"/>
    </source>
</evidence>
<keyword evidence="4 9" id="KW-0812">Transmembrane</keyword>
<dbReference type="InterPro" id="IPR019185">
    <property type="entry name" value="Integral_membrane_SYS1-rel"/>
</dbReference>
<dbReference type="PANTHER" id="PTHR12952:SF0">
    <property type="entry name" value="PROTEIN SYS1 HOMOLOG"/>
    <property type="match status" value="1"/>
</dbReference>
<feature type="transmembrane region" description="Helical" evidence="9">
    <location>
        <begin position="12"/>
        <end position="36"/>
    </location>
</feature>
<dbReference type="AlphaFoldDB" id="A0A3P7KYL8"/>
<gene>
    <name evidence="10" type="ORF">DILT_LOCUS6096</name>
</gene>
<evidence type="ECO:0000256" key="7">
    <source>
        <dbReference type="ARBA" id="ARBA00023034"/>
    </source>
</evidence>
<evidence type="ECO:0000256" key="9">
    <source>
        <dbReference type="SAM" id="Phobius"/>
    </source>
</evidence>
<dbReference type="GO" id="GO:0005829">
    <property type="term" value="C:cytosol"/>
    <property type="evidence" value="ECO:0007669"/>
    <property type="project" value="GOC"/>
</dbReference>
<evidence type="ECO:0000256" key="3">
    <source>
        <dbReference type="ARBA" id="ARBA00022448"/>
    </source>
</evidence>
<protein>
    <submittedName>
        <fullName evidence="10">Uncharacterized protein</fullName>
    </submittedName>
</protein>
<proteinExistence type="inferred from homology"/>
<dbReference type="Proteomes" id="UP000281553">
    <property type="component" value="Unassembled WGS sequence"/>
</dbReference>
<comment type="similarity">
    <text evidence="2">Belongs to the SYS1 family.</text>
</comment>
<dbReference type="GO" id="GO:0000139">
    <property type="term" value="C:Golgi membrane"/>
    <property type="evidence" value="ECO:0007669"/>
    <property type="project" value="UniProtKB-SubCell"/>
</dbReference>
<keyword evidence="3" id="KW-0813">Transport</keyword>
<keyword evidence="5" id="KW-0653">Protein transport</keyword>
<keyword evidence="7" id="KW-0333">Golgi apparatus</keyword>
<organism evidence="10 11">
    <name type="scientific">Dibothriocephalus latus</name>
    <name type="common">Fish tapeworm</name>
    <name type="synonym">Diphyllobothrium latum</name>
    <dbReference type="NCBI Taxonomy" id="60516"/>
    <lineage>
        <taxon>Eukaryota</taxon>
        <taxon>Metazoa</taxon>
        <taxon>Spiralia</taxon>
        <taxon>Lophotrochozoa</taxon>
        <taxon>Platyhelminthes</taxon>
        <taxon>Cestoda</taxon>
        <taxon>Eucestoda</taxon>
        <taxon>Diphyllobothriidea</taxon>
        <taxon>Diphyllobothriidae</taxon>
        <taxon>Dibothriocephalus</taxon>
    </lineage>
</organism>
<dbReference type="PANTHER" id="PTHR12952">
    <property type="entry name" value="SYS1"/>
    <property type="match status" value="1"/>
</dbReference>
<keyword evidence="11" id="KW-1185">Reference proteome</keyword>
<evidence type="ECO:0000256" key="6">
    <source>
        <dbReference type="ARBA" id="ARBA00022989"/>
    </source>
</evidence>
<evidence type="ECO:0000256" key="8">
    <source>
        <dbReference type="ARBA" id="ARBA00023136"/>
    </source>
</evidence>
<evidence type="ECO:0000256" key="2">
    <source>
        <dbReference type="ARBA" id="ARBA00008160"/>
    </source>
</evidence>
<accession>A0A3P7KYL8</accession>
<dbReference type="EMBL" id="UYRU01048787">
    <property type="protein sequence ID" value="VDN10265.1"/>
    <property type="molecule type" value="Genomic_DNA"/>
</dbReference>
<comment type="subcellular location">
    <subcellularLocation>
        <location evidence="1">Golgi apparatus membrane</location>
        <topology evidence="1">Multi-pass membrane protein</topology>
    </subcellularLocation>
</comment>
<keyword evidence="6 9" id="KW-1133">Transmembrane helix</keyword>
<sequence>MAYGFRSSVWDPVLIISQIVCIQCLYYGAAGALLALMSPLSSWQTSLSLLFDDEKLRFRDVEGRCLIAVFLLAATA</sequence>
<dbReference type="GO" id="GO:0034067">
    <property type="term" value="P:protein localization to Golgi apparatus"/>
    <property type="evidence" value="ECO:0007669"/>
    <property type="project" value="TreeGrafter"/>
</dbReference>
<evidence type="ECO:0000256" key="5">
    <source>
        <dbReference type="ARBA" id="ARBA00022927"/>
    </source>
</evidence>
<dbReference type="GO" id="GO:0005802">
    <property type="term" value="C:trans-Golgi network"/>
    <property type="evidence" value="ECO:0007669"/>
    <property type="project" value="TreeGrafter"/>
</dbReference>